<dbReference type="AlphaFoldDB" id="A0A2Z2M6A2"/>
<protein>
    <submittedName>
        <fullName evidence="2">Uncharacterized protein</fullName>
    </submittedName>
</protein>
<sequence length="85" mass="10249">MRIDLFLFLLFEYLALSHIGICLCALFNFVMFLQLFKFQFFEYTRGEFKMKPGRKLVLEAVLVPLIIVIAFWGLFYFFHGFHPRK</sequence>
<name>A0A2Z2M6A2_THEGO</name>
<dbReference type="Proteomes" id="UP000250134">
    <property type="component" value="Chromosome"/>
</dbReference>
<keyword evidence="3" id="KW-1185">Reference proteome</keyword>
<evidence type="ECO:0000256" key="1">
    <source>
        <dbReference type="SAM" id="Phobius"/>
    </source>
</evidence>
<feature type="transmembrane region" description="Helical" evidence="1">
    <location>
        <begin position="56"/>
        <end position="78"/>
    </location>
</feature>
<evidence type="ECO:0000313" key="2">
    <source>
        <dbReference type="EMBL" id="ASJ01617.1"/>
    </source>
</evidence>
<dbReference type="EMBL" id="CP014855">
    <property type="protein sequence ID" value="ASJ01617.1"/>
    <property type="molecule type" value="Genomic_DNA"/>
</dbReference>
<accession>A0A2Z2M6A2</accession>
<evidence type="ECO:0000313" key="3">
    <source>
        <dbReference type="Proteomes" id="UP000250134"/>
    </source>
</evidence>
<organism evidence="2 3">
    <name type="scientific">Thermococcus gorgonarius</name>
    <dbReference type="NCBI Taxonomy" id="71997"/>
    <lineage>
        <taxon>Archaea</taxon>
        <taxon>Methanobacteriati</taxon>
        <taxon>Methanobacteriota</taxon>
        <taxon>Thermococci</taxon>
        <taxon>Thermococcales</taxon>
        <taxon>Thermococcaceae</taxon>
        <taxon>Thermococcus</taxon>
    </lineage>
</organism>
<dbReference type="KEGG" id="tgg:A3K92_09040"/>
<gene>
    <name evidence="2" type="ORF">A3K92_09040</name>
</gene>
<proteinExistence type="predicted"/>
<reference evidence="2 3" key="1">
    <citation type="submission" date="2016-03" db="EMBL/GenBank/DDBJ databases">
        <title>Complete genome sequence of Thermococcus gorgonarius.</title>
        <authorList>
            <person name="Oger P.M."/>
        </authorList>
    </citation>
    <scope>NUCLEOTIDE SEQUENCE [LARGE SCALE GENOMIC DNA]</scope>
    <source>
        <strain evidence="2 3">W-12</strain>
    </source>
</reference>
<feature type="transmembrane region" description="Helical" evidence="1">
    <location>
        <begin position="6"/>
        <end position="36"/>
    </location>
</feature>
<keyword evidence="1" id="KW-0812">Transmembrane</keyword>
<keyword evidence="1" id="KW-1133">Transmembrane helix</keyword>
<keyword evidence="1" id="KW-0472">Membrane</keyword>